<comment type="caution">
    <text evidence="1">The sequence shown here is derived from an EMBL/GenBank/DDBJ whole genome shotgun (WGS) entry which is preliminary data.</text>
</comment>
<gene>
    <name evidence="1" type="ORF">LCGC14_0482860</name>
</gene>
<name>A0A0F9VHQ6_9ZZZZ</name>
<evidence type="ECO:0000313" key="1">
    <source>
        <dbReference type="EMBL" id="KKN65303.1"/>
    </source>
</evidence>
<protein>
    <submittedName>
        <fullName evidence="1">Uncharacterized protein</fullName>
    </submittedName>
</protein>
<dbReference type="AlphaFoldDB" id="A0A0F9VHQ6"/>
<dbReference type="EMBL" id="LAZR01000528">
    <property type="protein sequence ID" value="KKN65303.1"/>
    <property type="molecule type" value="Genomic_DNA"/>
</dbReference>
<accession>A0A0F9VHQ6</accession>
<sequence>MVVTIAWPDNTAGVTDAIRDAIGRDVTINTTVSGIPCPVSGCLLNPVTNLATDPFCLVCEGQHWINTTSGLVVNAHVTWRPADIPVWVTGGVILQGDCLIQIKYTDLRLDQVNEATNFIVDSKEMIKHDVILRGVPDLNRILVTLKEVD</sequence>
<proteinExistence type="predicted"/>
<organism evidence="1">
    <name type="scientific">marine sediment metagenome</name>
    <dbReference type="NCBI Taxonomy" id="412755"/>
    <lineage>
        <taxon>unclassified sequences</taxon>
        <taxon>metagenomes</taxon>
        <taxon>ecological metagenomes</taxon>
    </lineage>
</organism>
<reference evidence="1" key="1">
    <citation type="journal article" date="2015" name="Nature">
        <title>Complex archaea that bridge the gap between prokaryotes and eukaryotes.</title>
        <authorList>
            <person name="Spang A."/>
            <person name="Saw J.H."/>
            <person name="Jorgensen S.L."/>
            <person name="Zaremba-Niedzwiedzka K."/>
            <person name="Martijn J."/>
            <person name="Lind A.E."/>
            <person name="van Eijk R."/>
            <person name="Schleper C."/>
            <person name="Guy L."/>
            <person name="Ettema T.J."/>
        </authorList>
    </citation>
    <scope>NUCLEOTIDE SEQUENCE</scope>
</reference>